<keyword evidence="2" id="KW-1185">Reference proteome</keyword>
<dbReference type="Proteomes" id="UP001054945">
    <property type="component" value="Unassembled WGS sequence"/>
</dbReference>
<name>A0AAV4RX10_CAEEX</name>
<sequence length="62" mass="7060">ITLYDLLNRDTSLKVDSEHTNLTGFRWDSETWCRALPASALEGPASENYDVEVGNQQEKARF</sequence>
<proteinExistence type="predicted"/>
<accession>A0AAV4RX10</accession>
<evidence type="ECO:0000313" key="2">
    <source>
        <dbReference type="Proteomes" id="UP001054945"/>
    </source>
</evidence>
<comment type="caution">
    <text evidence="1">The sequence shown here is derived from an EMBL/GenBank/DDBJ whole genome shotgun (WGS) entry which is preliminary data.</text>
</comment>
<dbReference type="EMBL" id="BPLR01008398">
    <property type="protein sequence ID" value="GIY24378.1"/>
    <property type="molecule type" value="Genomic_DNA"/>
</dbReference>
<organism evidence="1 2">
    <name type="scientific">Caerostris extrusa</name>
    <name type="common">Bark spider</name>
    <name type="synonym">Caerostris bankana</name>
    <dbReference type="NCBI Taxonomy" id="172846"/>
    <lineage>
        <taxon>Eukaryota</taxon>
        <taxon>Metazoa</taxon>
        <taxon>Ecdysozoa</taxon>
        <taxon>Arthropoda</taxon>
        <taxon>Chelicerata</taxon>
        <taxon>Arachnida</taxon>
        <taxon>Araneae</taxon>
        <taxon>Araneomorphae</taxon>
        <taxon>Entelegynae</taxon>
        <taxon>Araneoidea</taxon>
        <taxon>Araneidae</taxon>
        <taxon>Caerostris</taxon>
    </lineage>
</organism>
<evidence type="ECO:0000313" key="1">
    <source>
        <dbReference type="EMBL" id="GIY24378.1"/>
    </source>
</evidence>
<reference evidence="1 2" key="1">
    <citation type="submission" date="2021-06" db="EMBL/GenBank/DDBJ databases">
        <title>Caerostris extrusa draft genome.</title>
        <authorList>
            <person name="Kono N."/>
            <person name="Arakawa K."/>
        </authorList>
    </citation>
    <scope>NUCLEOTIDE SEQUENCE [LARGE SCALE GENOMIC DNA]</scope>
</reference>
<feature type="non-terminal residue" evidence="1">
    <location>
        <position position="1"/>
    </location>
</feature>
<evidence type="ECO:0008006" key="3">
    <source>
        <dbReference type="Google" id="ProtNLM"/>
    </source>
</evidence>
<dbReference type="AlphaFoldDB" id="A0AAV4RX10"/>
<gene>
    <name evidence="1" type="ORF">CEXT_487741</name>
</gene>
<protein>
    <recommendedName>
        <fullName evidence="3">MHC class I antigen</fullName>
    </recommendedName>
</protein>